<dbReference type="InterPro" id="IPR015422">
    <property type="entry name" value="PyrdxlP-dep_Trfase_small"/>
</dbReference>
<name>A0A2K3CR63_CHLRE</name>
<dbReference type="GeneID" id="66057100"/>
<dbReference type="InParanoid" id="A0A2K3CR63"/>
<accession>A0A2K3CR63</accession>
<dbReference type="Gene3D" id="3.90.1150.10">
    <property type="entry name" value="Aspartate Aminotransferase, domain 1"/>
    <property type="match status" value="1"/>
</dbReference>
<keyword evidence="2" id="KW-1185">Reference proteome</keyword>
<organism evidence="1 2">
    <name type="scientific">Chlamydomonas reinhardtii</name>
    <name type="common">Chlamydomonas smithii</name>
    <dbReference type="NCBI Taxonomy" id="3055"/>
    <lineage>
        <taxon>Eukaryota</taxon>
        <taxon>Viridiplantae</taxon>
        <taxon>Chlorophyta</taxon>
        <taxon>core chlorophytes</taxon>
        <taxon>Chlorophyceae</taxon>
        <taxon>CS clade</taxon>
        <taxon>Chlamydomonadales</taxon>
        <taxon>Chlamydomonadaceae</taxon>
        <taxon>Chlamydomonas</taxon>
    </lineage>
</organism>
<dbReference type="AlphaFoldDB" id="A0A2K3CR63"/>
<dbReference type="EMBL" id="CM008978">
    <property type="protein sequence ID" value="PNW70771.1"/>
    <property type="molecule type" value="Genomic_DNA"/>
</dbReference>
<proteinExistence type="predicted"/>
<dbReference type="KEGG" id="cre:CHLRE_17g733702v5"/>
<sequence length="172" mass="16786">MGKGGGGEPWRRRHVWSLVYRLGAGLGVPALSPVVPLVVGGEGPTLQLSAALLRGGGGGAEGGGGGFGTGRVCMHVPAIRPPTVPPGTCRLRVSLTAAHSAADVDALVAAVRGSGVSLLTLPHLLEPAAALPGGYARGGWDGTGEVPLTAAQLAAAGATAVVLAGATARSRL</sequence>
<dbReference type="STRING" id="3055.A0A2K3CR63"/>
<dbReference type="RefSeq" id="XP_042914938.1">
    <property type="nucleotide sequence ID" value="XM_043072482.1"/>
</dbReference>
<gene>
    <name evidence="1" type="ORF">CHLRE_17g733702v5</name>
</gene>
<evidence type="ECO:0000313" key="2">
    <source>
        <dbReference type="Proteomes" id="UP000006906"/>
    </source>
</evidence>
<dbReference type="Gramene" id="PNW70771">
    <property type="protein sequence ID" value="PNW70771"/>
    <property type="gene ID" value="CHLRE_17g733702v5"/>
</dbReference>
<dbReference type="SUPFAM" id="SSF53383">
    <property type="entry name" value="PLP-dependent transferases"/>
    <property type="match status" value="1"/>
</dbReference>
<protein>
    <submittedName>
        <fullName evidence="1">Uncharacterized protein</fullName>
    </submittedName>
</protein>
<dbReference type="Proteomes" id="UP000006906">
    <property type="component" value="Chromosome 17"/>
</dbReference>
<reference evidence="1 2" key="1">
    <citation type="journal article" date="2007" name="Science">
        <title>The Chlamydomonas genome reveals the evolution of key animal and plant functions.</title>
        <authorList>
            <person name="Merchant S.S."/>
            <person name="Prochnik S.E."/>
            <person name="Vallon O."/>
            <person name="Harris E.H."/>
            <person name="Karpowicz S.J."/>
            <person name="Witman G.B."/>
            <person name="Terry A."/>
            <person name="Salamov A."/>
            <person name="Fritz-Laylin L.K."/>
            <person name="Marechal-Drouard L."/>
            <person name="Marshall W.F."/>
            <person name="Qu L.H."/>
            <person name="Nelson D.R."/>
            <person name="Sanderfoot A.A."/>
            <person name="Spalding M.H."/>
            <person name="Kapitonov V.V."/>
            <person name="Ren Q."/>
            <person name="Ferris P."/>
            <person name="Lindquist E."/>
            <person name="Shapiro H."/>
            <person name="Lucas S.M."/>
            <person name="Grimwood J."/>
            <person name="Schmutz J."/>
            <person name="Cardol P."/>
            <person name="Cerutti H."/>
            <person name="Chanfreau G."/>
            <person name="Chen C.L."/>
            <person name="Cognat V."/>
            <person name="Croft M.T."/>
            <person name="Dent R."/>
            <person name="Dutcher S."/>
            <person name="Fernandez E."/>
            <person name="Fukuzawa H."/>
            <person name="Gonzalez-Ballester D."/>
            <person name="Gonzalez-Halphen D."/>
            <person name="Hallmann A."/>
            <person name="Hanikenne M."/>
            <person name="Hippler M."/>
            <person name="Inwood W."/>
            <person name="Jabbari K."/>
            <person name="Kalanon M."/>
            <person name="Kuras R."/>
            <person name="Lefebvre P.A."/>
            <person name="Lemaire S.D."/>
            <person name="Lobanov A.V."/>
            <person name="Lohr M."/>
            <person name="Manuell A."/>
            <person name="Meier I."/>
            <person name="Mets L."/>
            <person name="Mittag M."/>
            <person name="Mittelmeier T."/>
            <person name="Moroney J.V."/>
            <person name="Moseley J."/>
            <person name="Napoli C."/>
            <person name="Nedelcu A.M."/>
            <person name="Niyogi K."/>
            <person name="Novoselov S.V."/>
            <person name="Paulsen I.T."/>
            <person name="Pazour G."/>
            <person name="Purton S."/>
            <person name="Ral J.P."/>
            <person name="Riano-Pachon D.M."/>
            <person name="Riekhof W."/>
            <person name="Rymarquis L."/>
            <person name="Schroda M."/>
            <person name="Stern D."/>
            <person name="Umen J."/>
            <person name="Willows R."/>
            <person name="Wilson N."/>
            <person name="Zimmer S.L."/>
            <person name="Allmer J."/>
            <person name="Balk J."/>
            <person name="Bisova K."/>
            <person name="Chen C.J."/>
            <person name="Elias M."/>
            <person name="Gendler K."/>
            <person name="Hauser C."/>
            <person name="Lamb M.R."/>
            <person name="Ledford H."/>
            <person name="Long J.C."/>
            <person name="Minagawa J."/>
            <person name="Page M.D."/>
            <person name="Pan J."/>
            <person name="Pootakham W."/>
            <person name="Roje S."/>
            <person name="Rose A."/>
            <person name="Stahlberg E."/>
            <person name="Terauchi A.M."/>
            <person name="Yang P."/>
            <person name="Ball S."/>
            <person name="Bowler C."/>
            <person name="Dieckmann C.L."/>
            <person name="Gladyshev V.N."/>
            <person name="Green P."/>
            <person name="Jorgensen R."/>
            <person name="Mayfield S."/>
            <person name="Mueller-Roeber B."/>
            <person name="Rajamani S."/>
            <person name="Sayre R.T."/>
            <person name="Brokstein P."/>
            <person name="Dubchak I."/>
            <person name="Goodstein D."/>
            <person name="Hornick L."/>
            <person name="Huang Y.W."/>
            <person name="Jhaveri J."/>
            <person name="Luo Y."/>
            <person name="Martinez D."/>
            <person name="Ngau W.C."/>
            <person name="Otillar B."/>
            <person name="Poliakov A."/>
            <person name="Porter A."/>
            <person name="Szajkowski L."/>
            <person name="Werner G."/>
            <person name="Zhou K."/>
            <person name="Grigoriev I.V."/>
            <person name="Rokhsar D.S."/>
            <person name="Grossman A.R."/>
        </authorList>
    </citation>
    <scope>NUCLEOTIDE SEQUENCE [LARGE SCALE GENOMIC DNA]</scope>
    <source>
        <strain evidence="2">CC-503</strain>
    </source>
</reference>
<dbReference type="InterPro" id="IPR015424">
    <property type="entry name" value="PyrdxlP-dep_Trfase"/>
</dbReference>
<evidence type="ECO:0000313" key="1">
    <source>
        <dbReference type="EMBL" id="PNW70771.1"/>
    </source>
</evidence>